<dbReference type="OrthoDB" id="5386682at2759"/>
<evidence type="ECO:0000313" key="2">
    <source>
        <dbReference type="Proteomes" id="UP000481861"/>
    </source>
</evidence>
<dbReference type="PANTHER" id="PTHR24148">
    <property type="entry name" value="ANKYRIN REPEAT DOMAIN-CONTAINING PROTEIN 39 HOMOLOG-RELATED"/>
    <property type="match status" value="1"/>
</dbReference>
<dbReference type="PANTHER" id="PTHR24148:SF80">
    <property type="entry name" value="HETEROKARYON INCOMPATIBILITY DOMAIN-CONTAINING PROTEIN"/>
    <property type="match status" value="1"/>
</dbReference>
<comment type="caution">
    <text evidence="1">The sequence shown here is derived from an EMBL/GenBank/DDBJ whole genome shotgun (WGS) entry which is preliminary data.</text>
</comment>
<proteinExistence type="predicted"/>
<reference evidence="1 2" key="1">
    <citation type="submission" date="2020-01" db="EMBL/GenBank/DDBJ databases">
        <authorList>
            <consortium name="DOE Joint Genome Institute"/>
            <person name="Haridas S."/>
            <person name="Albert R."/>
            <person name="Binder M."/>
            <person name="Bloem J."/>
            <person name="Labutti K."/>
            <person name="Salamov A."/>
            <person name="Andreopoulos B."/>
            <person name="Baker S.E."/>
            <person name="Barry K."/>
            <person name="Bills G."/>
            <person name="Bluhm B.H."/>
            <person name="Cannon C."/>
            <person name="Castanera R."/>
            <person name="Culley D.E."/>
            <person name="Daum C."/>
            <person name="Ezra D."/>
            <person name="Gonzalez J.B."/>
            <person name="Henrissat B."/>
            <person name="Kuo A."/>
            <person name="Liang C."/>
            <person name="Lipzen A."/>
            <person name="Lutzoni F."/>
            <person name="Magnuson J."/>
            <person name="Mondo S."/>
            <person name="Nolan M."/>
            <person name="Ohm R."/>
            <person name="Pangilinan J."/>
            <person name="Park H.-J.H."/>
            <person name="Ramirez L."/>
            <person name="Alfaro M."/>
            <person name="Sun H."/>
            <person name="Tritt A."/>
            <person name="Yoshinaga Y."/>
            <person name="Zwiers L.-H.L."/>
            <person name="Turgeon B.G."/>
            <person name="Goodwin S.B."/>
            <person name="Spatafora J.W."/>
            <person name="Crous P.W."/>
            <person name="Grigoriev I.V."/>
        </authorList>
    </citation>
    <scope>NUCLEOTIDE SEQUENCE [LARGE SCALE GENOMIC DNA]</scope>
    <source>
        <strain evidence="1 2">CBS 611.86</strain>
    </source>
</reference>
<accession>A0A7C8MU60</accession>
<protein>
    <recommendedName>
        <fullName evidence="3">Heterokaryon incompatibility protein-domain-containing protein</fullName>
    </recommendedName>
</protein>
<gene>
    <name evidence="1" type="ORF">BDV95DRAFT_601441</name>
</gene>
<dbReference type="InterPro" id="IPR052895">
    <property type="entry name" value="HetReg/Transcr_Mod"/>
</dbReference>
<sequence>MLGMPNSDSNPDKGELFMEPDYSLTTLQVYTAFARRVLAKERSLRIFSAVQHEAEAVISRPSWVPQWNRAITEPLIPIGQAVNRMPIYSVPDESIFTPDCKALDLRGVKIGVITGHTDTLTYPNPGDTDIDPIDTISRIEDILQSQSQQLTLGLLRTLCWTLTVGRGNDFWRNAVDHWATFQDLWLELCKCHSTKSWQRIGFSSNEDFKRMGRRPFCDFLGSATHGRRVFVTAQGLLGLGPAALQPGDIVVALFGGFTPFVLRHVENYYLHGQMDGEVFEDWEEGMAEAEGLV</sequence>
<organism evidence="1 2">
    <name type="scientific">Massariosphaeria phaeospora</name>
    <dbReference type="NCBI Taxonomy" id="100035"/>
    <lineage>
        <taxon>Eukaryota</taxon>
        <taxon>Fungi</taxon>
        <taxon>Dikarya</taxon>
        <taxon>Ascomycota</taxon>
        <taxon>Pezizomycotina</taxon>
        <taxon>Dothideomycetes</taxon>
        <taxon>Pleosporomycetidae</taxon>
        <taxon>Pleosporales</taxon>
        <taxon>Pleosporales incertae sedis</taxon>
        <taxon>Massariosphaeria</taxon>
    </lineage>
</organism>
<keyword evidence="2" id="KW-1185">Reference proteome</keyword>
<evidence type="ECO:0000313" key="1">
    <source>
        <dbReference type="EMBL" id="KAF2877024.1"/>
    </source>
</evidence>
<dbReference type="AlphaFoldDB" id="A0A7C8MU60"/>
<name>A0A7C8MU60_9PLEO</name>
<dbReference type="Proteomes" id="UP000481861">
    <property type="component" value="Unassembled WGS sequence"/>
</dbReference>
<dbReference type="EMBL" id="JAADJZ010000002">
    <property type="protein sequence ID" value="KAF2877024.1"/>
    <property type="molecule type" value="Genomic_DNA"/>
</dbReference>
<evidence type="ECO:0008006" key="3">
    <source>
        <dbReference type="Google" id="ProtNLM"/>
    </source>
</evidence>
<dbReference type="Pfam" id="PF26639">
    <property type="entry name" value="Het-6_barrel"/>
    <property type="match status" value="1"/>
</dbReference>